<dbReference type="EC" id="3.-.-.-" evidence="6"/>
<evidence type="ECO:0000313" key="6">
    <source>
        <dbReference type="EMBL" id="MER5172190.1"/>
    </source>
</evidence>
<evidence type="ECO:0000256" key="1">
    <source>
        <dbReference type="ARBA" id="ARBA00006654"/>
    </source>
</evidence>
<dbReference type="Pfam" id="PF02872">
    <property type="entry name" value="5_nucleotid_C"/>
    <property type="match status" value="1"/>
</dbReference>
<reference evidence="6 7" key="1">
    <citation type="submission" date="2024-06" db="EMBL/GenBank/DDBJ databases">
        <title>Thioclava kandeliae sp. nov. from a rhizosphere soil sample of Kandelia candel in a mangrove.</title>
        <authorList>
            <person name="Mu T."/>
        </authorList>
    </citation>
    <scope>NUCLEOTIDE SEQUENCE [LARGE SCALE GENOMIC DNA]</scope>
    <source>
        <strain evidence="6 7">CPCC 100088</strain>
    </source>
</reference>
<dbReference type="Pfam" id="PF00149">
    <property type="entry name" value="Metallophos"/>
    <property type="match status" value="1"/>
</dbReference>
<evidence type="ECO:0000256" key="3">
    <source>
        <dbReference type="RuleBase" id="RU362119"/>
    </source>
</evidence>
<accession>A0ABV1SHG9</accession>
<dbReference type="InterPro" id="IPR008334">
    <property type="entry name" value="5'-Nucleotdase_C"/>
</dbReference>
<feature type="signal peptide" evidence="3">
    <location>
        <begin position="1"/>
        <end position="27"/>
    </location>
</feature>
<dbReference type="Gene3D" id="3.60.21.10">
    <property type="match status" value="1"/>
</dbReference>
<dbReference type="InterPro" id="IPR004843">
    <property type="entry name" value="Calcineurin-like_PHP"/>
</dbReference>
<organism evidence="6 7">
    <name type="scientific">Thioclava kandeliae</name>
    <dbReference type="NCBI Taxonomy" id="3070818"/>
    <lineage>
        <taxon>Bacteria</taxon>
        <taxon>Pseudomonadati</taxon>
        <taxon>Pseudomonadota</taxon>
        <taxon>Alphaproteobacteria</taxon>
        <taxon>Rhodobacterales</taxon>
        <taxon>Paracoccaceae</taxon>
        <taxon>Thioclava</taxon>
    </lineage>
</organism>
<keyword evidence="7" id="KW-1185">Reference proteome</keyword>
<dbReference type="InterPro" id="IPR006146">
    <property type="entry name" value="5'-Nucleotdase_CS"/>
</dbReference>
<evidence type="ECO:0000259" key="5">
    <source>
        <dbReference type="Pfam" id="PF02872"/>
    </source>
</evidence>
<dbReference type="Proteomes" id="UP001438953">
    <property type="component" value="Unassembled WGS sequence"/>
</dbReference>
<comment type="caution">
    <text evidence="6">The sequence shown here is derived from an EMBL/GenBank/DDBJ whole genome shotgun (WGS) entry which is preliminary data.</text>
</comment>
<evidence type="ECO:0000259" key="4">
    <source>
        <dbReference type="Pfam" id="PF00149"/>
    </source>
</evidence>
<dbReference type="Gene3D" id="3.90.780.10">
    <property type="entry name" value="5'-Nucleotidase, C-terminal domain"/>
    <property type="match status" value="1"/>
</dbReference>
<dbReference type="PROSITE" id="PS00785">
    <property type="entry name" value="5_NUCLEOTIDASE_1"/>
    <property type="match status" value="1"/>
</dbReference>
<dbReference type="EMBL" id="JAYWLC010000007">
    <property type="protein sequence ID" value="MER5172190.1"/>
    <property type="molecule type" value="Genomic_DNA"/>
</dbReference>
<protein>
    <submittedName>
        <fullName evidence="6">Bifunctional metallophosphatase/5'-nucleotidase</fullName>
        <ecNumber evidence="6">3.-.-.-</ecNumber>
    </submittedName>
</protein>
<keyword evidence="2 3" id="KW-0732">Signal</keyword>
<gene>
    <name evidence="6" type="ORF">VSX56_10410</name>
</gene>
<dbReference type="PANTHER" id="PTHR11575:SF24">
    <property type="entry name" value="5'-NUCLEOTIDASE"/>
    <property type="match status" value="1"/>
</dbReference>
<keyword evidence="3 6" id="KW-0378">Hydrolase</keyword>
<feature type="domain" description="5'-Nucleotidase C-terminal" evidence="5">
    <location>
        <begin position="331"/>
        <end position="491"/>
    </location>
</feature>
<comment type="similarity">
    <text evidence="1 3">Belongs to the 5'-nucleotidase family.</text>
</comment>
<feature type="chain" id="PRO_5045013971" evidence="3">
    <location>
        <begin position="28"/>
        <end position="530"/>
    </location>
</feature>
<evidence type="ECO:0000256" key="2">
    <source>
        <dbReference type="ARBA" id="ARBA00022729"/>
    </source>
</evidence>
<proteinExistence type="inferred from homology"/>
<dbReference type="InterPro" id="IPR036907">
    <property type="entry name" value="5'-Nucleotdase_C_sf"/>
</dbReference>
<dbReference type="SUPFAM" id="SSF56300">
    <property type="entry name" value="Metallo-dependent phosphatases"/>
    <property type="match status" value="1"/>
</dbReference>
<keyword evidence="3" id="KW-0547">Nucleotide-binding</keyword>
<dbReference type="InterPro" id="IPR006179">
    <property type="entry name" value="5_nucleotidase/apyrase"/>
</dbReference>
<dbReference type="SUPFAM" id="SSF55816">
    <property type="entry name" value="5'-nucleotidase (syn. UDP-sugar hydrolase), C-terminal domain"/>
    <property type="match status" value="1"/>
</dbReference>
<dbReference type="PANTHER" id="PTHR11575">
    <property type="entry name" value="5'-NUCLEOTIDASE-RELATED"/>
    <property type="match status" value="1"/>
</dbReference>
<name>A0ABV1SHG9_9RHOB</name>
<dbReference type="GO" id="GO:0016787">
    <property type="term" value="F:hydrolase activity"/>
    <property type="evidence" value="ECO:0007669"/>
    <property type="project" value="UniProtKB-KW"/>
</dbReference>
<dbReference type="InterPro" id="IPR029052">
    <property type="entry name" value="Metallo-depent_PP-like"/>
</dbReference>
<dbReference type="PROSITE" id="PS00786">
    <property type="entry name" value="5_NUCLEOTIDASE_2"/>
    <property type="match status" value="1"/>
</dbReference>
<feature type="domain" description="Calcineurin-like phosphoesterase" evidence="4">
    <location>
        <begin position="32"/>
        <end position="249"/>
    </location>
</feature>
<dbReference type="CDD" id="cd07409">
    <property type="entry name" value="MPP_CD73_N"/>
    <property type="match status" value="1"/>
</dbReference>
<dbReference type="PRINTS" id="PR01607">
    <property type="entry name" value="APYRASEFAMLY"/>
</dbReference>
<evidence type="ECO:0000313" key="7">
    <source>
        <dbReference type="Proteomes" id="UP001438953"/>
    </source>
</evidence>
<sequence length="530" mass="56143">MSTGFLKTRVAGIALMAGLTAAGAAHADYTLTILHTNDFHARFEPINKYDSTCSTEDNDAGECFGGTARQVTAIREARAKAENSILVDAGDQFQGTLFYTYYKGKASAEFMDMMGYQAMVVGNHEFDDGPEVLGKYIDALDFPMLMANGDVSKEPALDGKIKKSVVLEVGGQKIGLIGTTAQDNAILSSPGKNITFSEPVPVIKEEVEKLKAEGVDKIILLSHSGYYVDQETAKAVPDLDVIVGGHTHTLLGDMEGAEGSYPTMVGKTAIVTASAHSKYLGDLTVTFDDAGVVKSTEGQPILLDASVAEDPEAKARLTELAKPLEEIRQKVVAQSTDAIDGSRDVCRLKECPMGDLMTDAMIERVKDQGITIAITNGGGLRASLPAGDVTMGDVLTVLPFQNTLATFDAKGSVIVAALENGASQMEEVAGRFSQVGGLKYTVTPSAEAGSRISDVMVMKDGDWAPIDPEATYGVVTNNYVRAGGDGYAMFGTDATNVYDYGPDLADVLAEYMAANGPVKPYTDGRITVAE</sequence>
<dbReference type="RefSeq" id="WP_350936904.1">
    <property type="nucleotide sequence ID" value="NZ_JAYWLC010000007.1"/>
</dbReference>